<feature type="domain" description="Ice-binding protein C-terminal" evidence="2">
    <location>
        <begin position="191"/>
        <end position="214"/>
    </location>
</feature>
<feature type="transmembrane region" description="Helical" evidence="1">
    <location>
        <begin position="194"/>
        <end position="211"/>
    </location>
</feature>
<dbReference type="InterPro" id="IPR013783">
    <property type="entry name" value="Ig-like_fold"/>
</dbReference>
<gene>
    <name evidence="3" type="ORF">GCM10011529_14840</name>
</gene>
<dbReference type="AlphaFoldDB" id="A0A917E6K6"/>
<dbReference type="NCBIfam" id="NF035944">
    <property type="entry name" value="PEPxxWA-CTERM"/>
    <property type="match status" value="1"/>
</dbReference>
<organism evidence="3 4">
    <name type="scientific">Sandarakinorhabdus glacialis</name>
    <dbReference type="NCBI Taxonomy" id="1614636"/>
    <lineage>
        <taxon>Bacteria</taxon>
        <taxon>Pseudomonadati</taxon>
        <taxon>Pseudomonadota</taxon>
        <taxon>Alphaproteobacteria</taxon>
        <taxon>Sphingomonadales</taxon>
        <taxon>Sphingosinicellaceae</taxon>
        <taxon>Sandarakinorhabdus</taxon>
    </lineage>
</organism>
<comment type="caution">
    <text evidence="3">The sequence shown here is derived from an EMBL/GenBank/DDBJ whole genome shotgun (WGS) entry which is preliminary data.</text>
</comment>
<reference evidence="3" key="2">
    <citation type="submission" date="2020-09" db="EMBL/GenBank/DDBJ databases">
        <authorList>
            <person name="Sun Q."/>
            <person name="Zhou Y."/>
        </authorList>
    </citation>
    <scope>NUCLEOTIDE SEQUENCE</scope>
    <source>
        <strain evidence="3">CGMCC 1.15519</strain>
    </source>
</reference>
<dbReference type="Gene3D" id="2.60.40.10">
    <property type="entry name" value="Immunoglobulins"/>
    <property type="match status" value="1"/>
</dbReference>
<evidence type="ECO:0000313" key="3">
    <source>
        <dbReference type="EMBL" id="GGE09557.1"/>
    </source>
</evidence>
<evidence type="ECO:0000259" key="2">
    <source>
        <dbReference type="Pfam" id="PF07589"/>
    </source>
</evidence>
<evidence type="ECO:0000256" key="1">
    <source>
        <dbReference type="SAM" id="Phobius"/>
    </source>
</evidence>
<sequence>MPLANLSSYAGAGAVNFTRSASGSTTVTNGSGALSGTANGLFGFGSATPASNVYSITYDYLNFANPSFSGSSTVTNLLLDFGTLIQNSGPVTLNFTLYNIGNINTAGLSLTGISRETGNMAFSSNISPFVNGLAGGNSLTYSMTFNPVALGTANDLFSFALADYAPGGVGGKAYTLKAEARAIVVSDFDIIPEPATWLMMIVGYGLVGFAHRRRRRIAAHA</sequence>
<protein>
    <recommendedName>
        <fullName evidence="2">Ice-binding protein C-terminal domain-containing protein</fullName>
    </recommendedName>
</protein>
<evidence type="ECO:0000313" key="4">
    <source>
        <dbReference type="Proteomes" id="UP000635071"/>
    </source>
</evidence>
<dbReference type="Pfam" id="PF07589">
    <property type="entry name" value="PEP-CTERM"/>
    <property type="match status" value="1"/>
</dbReference>
<keyword evidence="1" id="KW-0812">Transmembrane</keyword>
<keyword evidence="4" id="KW-1185">Reference proteome</keyword>
<dbReference type="Proteomes" id="UP000635071">
    <property type="component" value="Unassembled WGS sequence"/>
</dbReference>
<name>A0A917E6K6_9SPHN</name>
<dbReference type="InterPro" id="IPR013424">
    <property type="entry name" value="Ice-binding_C"/>
</dbReference>
<keyword evidence="1" id="KW-1133">Transmembrane helix</keyword>
<keyword evidence="1" id="KW-0472">Membrane</keyword>
<dbReference type="NCBIfam" id="TIGR02595">
    <property type="entry name" value="PEP_CTERM"/>
    <property type="match status" value="1"/>
</dbReference>
<reference evidence="3" key="1">
    <citation type="journal article" date="2014" name="Int. J. Syst. Evol. Microbiol.">
        <title>Complete genome sequence of Corynebacterium casei LMG S-19264T (=DSM 44701T), isolated from a smear-ripened cheese.</title>
        <authorList>
            <consortium name="US DOE Joint Genome Institute (JGI-PGF)"/>
            <person name="Walter F."/>
            <person name="Albersmeier A."/>
            <person name="Kalinowski J."/>
            <person name="Ruckert C."/>
        </authorList>
    </citation>
    <scope>NUCLEOTIDE SEQUENCE</scope>
    <source>
        <strain evidence="3">CGMCC 1.15519</strain>
    </source>
</reference>
<accession>A0A917E6K6</accession>
<dbReference type="EMBL" id="BMJM01000004">
    <property type="protein sequence ID" value="GGE09557.1"/>
    <property type="molecule type" value="Genomic_DNA"/>
</dbReference>
<proteinExistence type="predicted"/>